<keyword evidence="2" id="KW-1185">Reference proteome</keyword>
<evidence type="ECO:0000313" key="1">
    <source>
        <dbReference type="EMBL" id="OTF82642.1"/>
    </source>
</evidence>
<comment type="caution">
    <text evidence="1">The sequence shown here is derived from an EMBL/GenBank/DDBJ whole genome shotgun (WGS) entry which is preliminary data.</text>
</comment>
<protein>
    <submittedName>
        <fullName evidence="1">Uncharacterized protein</fullName>
    </submittedName>
</protein>
<dbReference type="Proteomes" id="UP000194236">
    <property type="component" value="Unassembled WGS sequence"/>
</dbReference>
<gene>
    <name evidence="1" type="ORF">BLA29_014483</name>
</gene>
<dbReference type="AlphaFoldDB" id="A0A1Y3BPC0"/>
<name>A0A1Y3BPC0_EURMA</name>
<dbReference type="EMBL" id="MUJZ01007458">
    <property type="protein sequence ID" value="OTF82642.1"/>
    <property type="molecule type" value="Genomic_DNA"/>
</dbReference>
<sequence>MIYEDFYVKLNGPNFNRLNRILL</sequence>
<reference evidence="1 2" key="1">
    <citation type="submission" date="2017-03" db="EMBL/GenBank/DDBJ databases">
        <title>Genome Survey of Euroglyphus maynei.</title>
        <authorList>
            <person name="Arlian L.G."/>
            <person name="Morgan M.S."/>
            <person name="Rider S.D."/>
        </authorList>
    </citation>
    <scope>NUCLEOTIDE SEQUENCE [LARGE SCALE GENOMIC DNA]</scope>
    <source>
        <strain evidence="1">Arlian Lab</strain>
        <tissue evidence="1">Whole body</tissue>
    </source>
</reference>
<evidence type="ECO:0000313" key="2">
    <source>
        <dbReference type="Proteomes" id="UP000194236"/>
    </source>
</evidence>
<organism evidence="1 2">
    <name type="scientific">Euroglyphus maynei</name>
    <name type="common">Mayne's house dust mite</name>
    <dbReference type="NCBI Taxonomy" id="6958"/>
    <lineage>
        <taxon>Eukaryota</taxon>
        <taxon>Metazoa</taxon>
        <taxon>Ecdysozoa</taxon>
        <taxon>Arthropoda</taxon>
        <taxon>Chelicerata</taxon>
        <taxon>Arachnida</taxon>
        <taxon>Acari</taxon>
        <taxon>Acariformes</taxon>
        <taxon>Sarcoptiformes</taxon>
        <taxon>Astigmata</taxon>
        <taxon>Psoroptidia</taxon>
        <taxon>Analgoidea</taxon>
        <taxon>Pyroglyphidae</taxon>
        <taxon>Pyroglyphinae</taxon>
        <taxon>Euroglyphus</taxon>
    </lineage>
</organism>
<accession>A0A1Y3BPC0</accession>
<proteinExistence type="predicted"/>